<organism evidence="18 19">
    <name type="scientific">Malassezia pachydermatis</name>
    <dbReference type="NCBI Taxonomy" id="77020"/>
    <lineage>
        <taxon>Eukaryota</taxon>
        <taxon>Fungi</taxon>
        <taxon>Dikarya</taxon>
        <taxon>Basidiomycota</taxon>
        <taxon>Ustilaginomycotina</taxon>
        <taxon>Malasseziomycetes</taxon>
        <taxon>Malasseziales</taxon>
        <taxon>Malasseziaceae</taxon>
        <taxon>Malassezia</taxon>
    </lineage>
</organism>
<feature type="chain" id="PRO_5005818798" description="Phenylalanine--tRNA ligase, mitochondrial" evidence="15">
    <location>
        <begin position="18"/>
        <end position="464"/>
    </location>
</feature>
<feature type="domain" description="FDX-ACB" evidence="17">
    <location>
        <begin position="373"/>
        <end position="464"/>
    </location>
</feature>
<evidence type="ECO:0000259" key="16">
    <source>
        <dbReference type="PROSITE" id="PS50862"/>
    </source>
</evidence>
<dbReference type="GeneID" id="28730043"/>
<dbReference type="InterPro" id="IPR045864">
    <property type="entry name" value="aa-tRNA-synth_II/BPL/LPL"/>
</dbReference>
<dbReference type="SUPFAM" id="SSF54991">
    <property type="entry name" value="Anticodon-binding domain of PheRS"/>
    <property type="match status" value="1"/>
</dbReference>
<evidence type="ECO:0000259" key="17">
    <source>
        <dbReference type="PROSITE" id="PS51447"/>
    </source>
</evidence>
<evidence type="ECO:0000256" key="13">
    <source>
        <dbReference type="ARBA" id="ARBA00057761"/>
    </source>
</evidence>
<dbReference type="Proteomes" id="UP000037751">
    <property type="component" value="Unassembled WGS sequence"/>
</dbReference>
<evidence type="ECO:0000256" key="4">
    <source>
        <dbReference type="ARBA" id="ARBA00022598"/>
    </source>
</evidence>
<dbReference type="NCBIfam" id="TIGR00469">
    <property type="entry name" value="pheS_mito"/>
    <property type="match status" value="1"/>
</dbReference>
<dbReference type="SUPFAM" id="SSF55681">
    <property type="entry name" value="Class II aaRS and biotin synthetases"/>
    <property type="match status" value="1"/>
</dbReference>
<evidence type="ECO:0000256" key="3">
    <source>
        <dbReference type="ARBA" id="ARBA00012814"/>
    </source>
</evidence>
<keyword evidence="10 18" id="KW-0030">Aminoacyl-tRNA synthetase</keyword>
<name>A0A0M8MPE9_9BASI</name>
<dbReference type="Pfam" id="PF03147">
    <property type="entry name" value="FDX-ACB"/>
    <property type="match status" value="1"/>
</dbReference>
<evidence type="ECO:0000256" key="5">
    <source>
        <dbReference type="ARBA" id="ARBA00022741"/>
    </source>
</evidence>
<dbReference type="RefSeq" id="XP_017991819.1">
    <property type="nucleotide sequence ID" value="XM_018138167.1"/>
</dbReference>
<keyword evidence="9" id="KW-0496">Mitochondrion</keyword>
<dbReference type="PANTHER" id="PTHR11538">
    <property type="entry name" value="PHENYLALANYL-TRNA SYNTHETASE"/>
    <property type="match status" value="1"/>
</dbReference>
<keyword evidence="5" id="KW-0547">Nucleotide-binding</keyword>
<keyword evidence="8" id="KW-0809">Transit peptide</keyword>
<dbReference type="EC" id="6.1.1.20" evidence="3"/>
<evidence type="ECO:0000256" key="11">
    <source>
        <dbReference type="ARBA" id="ARBA00031194"/>
    </source>
</evidence>
<sequence>MWAAGQLLLTSARLSHRVLVSCMQDTMPCAQRFLHASVAQCTKPPSLTLHGTTYATDDVTNIPSSIMSRIFPNPKLPYADHHPLALLRQEIERILGPKFTPIRAPSPIVTTKLNFDDLGFPADHPGRSPSDTYYVNRNTCLRTHTSAHEVETFRDGHLRWLLTADVFRRDEIDSSHYPVFHQMEGASVWDLSAFQPGGEVEKECEAMEATLQGAGMEIVDDVDVAEADGWQAHHLAQHPRASQLALRHLKASLNTLVLGLFRARWEQESASEEPLRVRWIPATFPFTAPSFEVEVWFRGKWLEILGTGIVKQRTLDESGIPEKLGWAFGLGLERIAMVLFSIPDIRLFWSQDERFLSQFKVTDNSLVTFKPYSKYPPCYKDVSFWMSNDFHENDLCETVRDLAGDLVEDVACIDDFVHPKTKRQSRCYRINYRSMDRSLENDEVNSVHARVLEALKSSCHIEIR</sequence>
<gene>
    <name evidence="18" type="ORF">Malapachy_3705</name>
</gene>
<evidence type="ECO:0000256" key="6">
    <source>
        <dbReference type="ARBA" id="ARBA00022840"/>
    </source>
</evidence>
<dbReference type="VEuPathDB" id="FungiDB:Malapachy_3705"/>
<dbReference type="InterPro" id="IPR004530">
    <property type="entry name" value="Phe-tRNA-synth_IIc_mito"/>
</dbReference>
<dbReference type="FunFam" id="3.30.70.380:FF:000002">
    <property type="entry name" value="phenylalanine--tRNA ligase, mitochondrial"/>
    <property type="match status" value="1"/>
</dbReference>
<dbReference type="PROSITE" id="PS50862">
    <property type="entry name" value="AA_TRNA_LIGASE_II"/>
    <property type="match status" value="1"/>
</dbReference>
<dbReference type="EMBL" id="LGAV01000004">
    <property type="protein sequence ID" value="KOS14187.1"/>
    <property type="molecule type" value="Genomic_DNA"/>
</dbReference>
<comment type="function">
    <text evidence="13">Is responsible for the charging of tRNA(Phe) with phenylalanine in mitochondrial translation.</text>
</comment>
<dbReference type="GO" id="GO:0006432">
    <property type="term" value="P:phenylalanyl-tRNA aminoacylation"/>
    <property type="evidence" value="ECO:0007669"/>
    <property type="project" value="InterPro"/>
</dbReference>
<dbReference type="GO" id="GO:0004826">
    <property type="term" value="F:phenylalanine-tRNA ligase activity"/>
    <property type="evidence" value="ECO:0007669"/>
    <property type="project" value="UniProtKB-EC"/>
</dbReference>
<dbReference type="InterPro" id="IPR002319">
    <property type="entry name" value="Phenylalanyl-tRNA_Synthase"/>
</dbReference>
<evidence type="ECO:0000256" key="9">
    <source>
        <dbReference type="ARBA" id="ARBA00023128"/>
    </source>
</evidence>
<dbReference type="GO" id="GO:0005524">
    <property type="term" value="F:ATP binding"/>
    <property type="evidence" value="ECO:0007669"/>
    <property type="project" value="UniProtKB-KW"/>
</dbReference>
<keyword evidence="19" id="KW-1185">Reference proteome</keyword>
<dbReference type="SMART" id="SM00896">
    <property type="entry name" value="FDX-ACB"/>
    <property type="match status" value="1"/>
</dbReference>
<evidence type="ECO:0000256" key="1">
    <source>
        <dbReference type="ARBA" id="ARBA00004305"/>
    </source>
</evidence>
<evidence type="ECO:0000256" key="14">
    <source>
        <dbReference type="ARBA" id="ARBA00073229"/>
    </source>
</evidence>
<evidence type="ECO:0000256" key="7">
    <source>
        <dbReference type="ARBA" id="ARBA00022917"/>
    </source>
</evidence>
<keyword evidence="4" id="KW-0436">Ligase</keyword>
<evidence type="ECO:0000256" key="10">
    <source>
        <dbReference type="ARBA" id="ARBA00023146"/>
    </source>
</evidence>
<dbReference type="PANTHER" id="PTHR11538:SF41">
    <property type="entry name" value="PHENYLALANINE--TRNA LIGASE, MITOCHONDRIAL"/>
    <property type="match status" value="1"/>
</dbReference>
<dbReference type="InterPro" id="IPR006195">
    <property type="entry name" value="aa-tRNA-synth_II"/>
</dbReference>
<comment type="catalytic activity">
    <reaction evidence="12">
        <text>tRNA(Phe) + L-phenylalanine + ATP = L-phenylalanyl-tRNA(Phe) + AMP + diphosphate + H(+)</text>
        <dbReference type="Rhea" id="RHEA:19413"/>
        <dbReference type="Rhea" id="RHEA-COMP:9668"/>
        <dbReference type="Rhea" id="RHEA-COMP:9699"/>
        <dbReference type="ChEBI" id="CHEBI:15378"/>
        <dbReference type="ChEBI" id="CHEBI:30616"/>
        <dbReference type="ChEBI" id="CHEBI:33019"/>
        <dbReference type="ChEBI" id="CHEBI:58095"/>
        <dbReference type="ChEBI" id="CHEBI:78442"/>
        <dbReference type="ChEBI" id="CHEBI:78531"/>
        <dbReference type="ChEBI" id="CHEBI:456215"/>
        <dbReference type="EC" id="6.1.1.20"/>
    </reaction>
</comment>
<comment type="caution">
    <text evidence="18">The sequence shown here is derived from an EMBL/GenBank/DDBJ whole genome shotgun (WGS) entry which is preliminary data.</text>
</comment>
<dbReference type="Gene3D" id="3.30.70.380">
    <property type="entry name" value="Ferrodoxin-fold anticodon-binding domain"/>
    <property type="match status" value="1"/>
</dbReference>
<comment type="similarity">
    <text evidence="2">Belongs to the class-II aminoacyl-tRNA synthetase family.</text>
</comment>
<evidence type="ECO:0000256" key="2">
    <source>
        <dbReference type="ARBA" id="ARBA00008226"/>
    </source>
</evidence>
<accession>A0A0M8MPE9</accession>
<dbReference type="Gene3D" id="3.30.930.10">
    <property type="entry name" value="Bira Bifunctional Protein, Domain 2"/>
    <property type="match status" value="1"/>
</dbReference>
<feature type="domain" description="Aminoacyl-transfer RNA synthetases class-II family profile" evidence="16">
    <location>
        <begin position="87"/>
        <end position="371"/>
    </location>
</feature>
<evidence type="ECO:0000313" key="19">
    <source>
        <dbReference type="Proteomes" id="UP000037751"/>
    </source>
</evidence>
<keyword evidence="6" id="KW-0067">ATP-binding</keyword>
<evidence type="ECO:0000256" key="15">
    <source>
        <dbReference type="SAM" id="SignalP"/>
    </source>
</evidence>
<dbReference type="FunFam" id="3.30.930.10:FF:000053">
    <property type="entry name" value="Phenylalanyl-tRNA synthetase mitochondrial"/>
    <property type="match status" value="1"/>
</dbReference>
<dbReference type="Pfam" id="PF01409">
    <property type="entry name" value="tRNA-synt_2d"/>
    <property type="match status" value="2"/>
</dbReference>
<dbReference type="AlphaFoldDB" id="A0A0M8MPE9"/>
<protein>
    <recommendedName>
        <fullName evidence="14">Phenylalanine--tRNA ligase, mitochondrial</fullName>
        <ecNumber evidence="3">6.1.1.20</ecNumber>
    </recommendedName>
    <alternativeName>
        <fullName evidence="11">Phenylalanyl-tRNA synthetase</fullName>
    </alternativeName>
</protein>
<dbReference type="InterPro" id="IPR005121">
    <property type="entry name" value="Fdx_antiC-bd"/>
</dbReference>
<comment type="subcellular location">
    <subcellularLocation>
        <location evidence="1">Mitochondrion matrix</location>
    </subcellularLocation>
</comment>
<dbReference type="CDD" id="cd00496">
    <property type="entry name" value="PheRS_alpha_core"/>
    <property type="match status" value="1"/>
</dbReference>
<dbReference type="OrthoDB" id="4457at2759"/>
<reference evidence="18 19" key="1">
    <citation type="submission" date="2015-07" db="EMBL/GenBank/DDBJ databases">
        <title>Draft Genome Sequence of Malassezia furfur CBS1878 and Malassezia pachydermatis CBS1879.</title>
        <authorList>
            <person name="Triana S."/>
            <person name="Ohm R."/>
            <person name="Gonzalez A."/>
            <person name="DeCock H."/>
            <person name="Restrepo S."/>
            <person name="Celis A."/>
        </authorList>
    </citation>
    <scope>NUCLEOTIDE SEQUENCE [LARGE SCALE GENOMIC DNA]</scope>
    <source>
        <strain evidence="18 19">CBS 1879</strain>
    </source>
</reference>
<evidence type="ECO:0000313" key="18">
    <source>
        <dbReference type="EMBL" id="KOS14187.1"/>
    </source>
</evidence>
<evidence type="ECO:0000256" key="8">
    <source>
        <dbReference type="ARBA" id="ARBA00022946"/>
    </source>
</evidence>
<keyword evidence="15" id="KW-0732">Signal</keyword>
<dbReference type="GO" id="GO:0005759">
    <property type="term" value="C:mitochondrial matrix"/>
    <property type="evidence" value="ECO:0007669"/>
    <property type="project" value="UniProtKB-SubCell"/>
</dbReference>
<proteinExistence type="inferred from homology"/>
<dbReference type="GO" id="GO:0000049">
    <property type="term" value="F:tRNA binding"/>
    <property type="evidence" value="ECO:0007669"/>
    <property type="project" value="InterPro"/>
</dbReference>
<feature type="signal peptide" evidence="15">
    <location>
        <begin position="1"/>
        <end position="17"/>
    </location>
</feature>
<dbReference type="PROSITE" id="PS51447">
    <property type="entry name" value="FDX_ACB"/>
    <property type="match status" value="1"/>
</dbReference>
<dbReference type="STRING" id="77020.A0A0M8MPE9"/>
<evidence type="ECO:0000256" key="12">
    <source>
        <dbReference type="ARBA" id="ARBA00049255"/>
    </source>
</evidence>
<keyword evidence="7" id="KW-0648">Protein biosynthesis</keyword>
<dbReference type="InterPro" id="IPR036690">
    <property type="entry name" value="Fdx_antiC-bd_sf"/>
</dbReference>